<gene>
    <name evidence="2" type="ORF">K1W69_17315</name>
</gene>
<dbReference type="EMBL" id="JAICBX010000003">
    <property type="protein sequence ID" value="MBW8638959.1"/>
    <property type="molecule type" value="Genomic_DNA"/>
</dbReference>
<keyword evidence="3" id="KW-1185">Reference proteome</keyword>
<evidence type="ECO:0000313" key="3">
    <source>
        <dbReference type="Proteomes" id="UP001196509"/>
    </source>
</evidence>
<protein>
    <submittedName>
        <fullName evidence="2">Uncharacterized protein</fullName>
    </submittedName>
</protein>
<dbReference type="Proteomes" id="UP001196509">
    <property type="component" value="Unassembled WGS sequence"/>
</dbReference>
<dbReference type="RefSeq" id="WP_220229677.1">
    <property type="nucleotide sequence ID" value="NZ_JAICBX010000003.1"/>
</dbReference>
<feature type="region of interest" description="Disordered" evidence="1">
    <location>
        <begin position="18"/>
        <end position="53"/>
    </location>
</feature>
<sequence length="53" mass="6006">MTSKVEKALAAKNLRFIGGFRTRKNSARTSSKHEPHQGSAEKARRLKQRSKPQ</sequence>
<reference evidence="2" key="1">
    <citation type="submission" date="2021-08" db="EMBL/GenBank/DDBJ databases">
        <title>Hoeflea bacterium WL0058 sp. nov., isolated from the sediment.</title>
        <authorList>
            <person name="Wang L."/>
            <person name="Zhang D."/>
        </authorList>
    </citation>
    <scope>NUCLEOTIDE SEQUENCE</scope>
    <source>
        <strain evidence="2">WL0058</strain>
    </source>
</reference>
<name>A0AAE2ZLC9_9HYPH</name>
<dbReference type="AlphaFoldDB" id="A0AAE2ZLC9"/>
<organism evidence="2 3">
    <name type="scientific">Flavimaribacter sediminis</name>
    <dbReference type="NCBI Taxonomy" id="2865987"/>
    <lineage>
        <taxon>Bacteria</taxon>
        <taxon>Pseudomonadati</taxon>
        <taxon>Pseudomonadota</taxon>
        <taxon>Alphaproteobacteria</taxon>
        <taxon>Hyphomicrobiales</taxon>
        <taxon>Rhizobiaceae</taxon>
        <taxon>Flavimaribacter</taxon>
    </lineage>
</organism>
<feature type="compositionally biased region" description="Basic and acidic residues" evidence="1">
    <location>
        <begin position="31"/>
        <end position="43"/>
    </location>
</feature>
<feature type="compositionally biased region" description="Basic residues" evidence="1">
    <location>
        <begin position="44"/>
        <end position="53"/>
    </location>
</feature>
<proteinExistence type="predicted"/>
<comment type="caution">
    <text evidence="2">The sequence shown here is derived from an EMBL/GenBank/DDBJ whole genome shotgun (WGS) entry which is preliminary data.</text>
</comment>
<evidence type="ECO:0000313" key="2">
    <source>
        <dbReference type="EMBL" id="MBW8638959.1"/>
    </source>
</evidence>
<accession>A0AAE2ZLC9</accession>
<evidence type="ECO:0000256" key="1">
    <source>
        <dbReference type="SAM" id="MobiDB-lite"/>
    </source>
</evidence>